<evidence type="ECO:0000313" key="4">
    <source>
        <dbReference type="EMBL" id="CAE0434559.1"/>
    </source>
</evidence>
<dbReference type="Gene3D" id="1.25.40.1040">
    <property type="match status" value="1"/>
</dbReference>
<dbReference type="GO" id="GO:0005737">
    <property type="term" value="C:cytoplasm"/>
    <property type="evidence" value="ECO:0007669"/>
    <property type="project" value="TreeGrafter"/>
</dbReference>
<sequence length="440" mass="50209">MDLADRYINTKATKYLLRADKIEQAESVVSLFTKHEGDSRSNLFEMQCMWYEIETGNAFLRLGDIPRSLKYFMGVDKHFDDFIEDQFDFHAYCLRKVTLRSYVVLLHMEDRIRGHEYYSLACHGAVVCYLRVHDMPALFKEDKDEDLDFSKMTAAEKKKAKTKARKAILKKQKEEEEAKQREAEKKEALEKAKKEGGKRRTRKLEVDKDPDGKIAFDEVKGKPLEAAWKLLEKLQPIAADRIQTHLDTFDIAVRMKKYALCISALKKGATCVASGIDHPEIHWRLVALMNSVENEKLFFAPWASVSTNSDDVCSFVNVKMDVSPVVLKAVKDIGSQLLGNKPASVVAEEYLNKYKNSSSSLRKLSGAKAWIMIRASAPENENEKIFSTLVDTEKDNQETKLESSVKILAFIRSFCPNASIVDKFISDCRVKYPLAAVFQE</sequence>
<dbReference type="AlphaFoldDB" id="A0A7S3LKX0"/>
<evidence type="ECO:0000256" key="3">
    <source>
        <dbReference type="SAM" id="MobiDB-lite"/>
    </source>
</evidence>
<evidence type="ECO:0000256" key="1">
    <source>
        <dbReference type="ARBA" id="ARBA00022737"/>
    </source>
</evidence>
<dbReference type="PANTHER" id="PTHR22767:SF2">
    <property type="entry name" value="N(ALPHA)-ACETYLTRANSFERASE 15_16, ISOFORM A"/>
    <property type="match status" value="1"/>
</dbReference>
<dbReference type="PANTHER" id="PTHR22767">
    <property type="entry name" value="N-TERMINAL ACETYLTRANSFERASE-RELATED"/>
    <property type="match status" value="1"/>
</dbReference>
<name>A0A7S3LKX0_9STRA</name>
<dbReference type="InterPro" id="IPR018247">
    <property type="entry name" value="EF_Hand_1_Ca_BS"/>
</dbReference>
<feature type="region of interest" description="Disordered" evidence="3">
    <location>
        <begin position="170"/>
        <end position="204"/>
    </location>
</feature>
<dbReference type="InterPro" id="IPR021183">
    <property type="entry name" value="NatA_aux_su"/>
</dbReference>
<gene>
    <name evidence="4" type="ORF">ASTO00021_LOCUS4856</name>
</gene>
<accession>A0A7S3LKX0</accession>
<protein>
    <submittedName>
        <fullName evidence="4">Uncharacterized protein</fullName>
    </submittedName>
</protein>
<dbReference type="PROSITE" id="PS00018">
    <property type="entry name" value="EF_HAND_1"/>
    <property type="match status" value="1"/>
</dbReference>
<keyword evidence="1" id="KW-0677">Repeat</keyword>
<reference evidence="4" key="1">
    <citation type="submission" date="2021-01" db="EMBL/GenBank/DDBJ databases">
        <authorList>
            <person name="Corre E."/>
            <person name="Pelletier E."/>
            <person name="Niang G."/>
            <person name="Scheremetjew M."/>
            <person name="Finn R."/>
            <person name="Kale V."/>
            <person name="Holt S."/>
            <person name="Cochrane G."/>
            <person name="Meng A."/>
            <person name="Brown T."/>
            <person name="Cohen L."/>
        </authorList>
    </citation>
    <scope>NUCLEOTIDE SEQUENCE</scope>
    <source>
        <strain evidence="4">GSBS06</strain>
    </source>
</reference>
<evidence type="ECO:0000256" key="2">
    <source>
        <dbReference type="ARBA" id="ARBA00022803"/>
    </source>
</evidence>
<proteinExistence type="predicted"/>
<dbReference type="EMBL" id="HBIN01006645">
    <property type="protein sequence ID" value="CAE0434559.1"/>
    <property type="molecule type" value="Transcribed_RNA"/>
</dbReference>
<dbReference type="Pfam" id="PF12569">
    <property type="entry name" value="NatA_aux_su"/>
    <property type="match status" value="1"/>
</dbReference>
<keyword evidence="2" id="KW-0802">TPR repeat</keyword>
<feature type="compositionally biased region" description="Basic and acidic residues" evidence="3">
    <location>
        <begin position="171"/>
        <end position="195"/>
    </location>
</feature>
<organism evidence="4">
    <name type="scientific">Aplanochytrium stocchinoi</name>
    <dbReference type="NCBI Taxonomy" id="215587"/>
    <lineage>
        <taxon>Eukaryota</taxon>
        <taxon>Sar</taxon>
        <taxon>Stramenopiles</taxon>
        <taxon>Bigyra</taxon>
        <taxon>Labyrinthulomycetes</taxon>
        <taxon>Thraustochytrida</taxon>
        <taxon>Thraustochytriidae</taxon>
        <taxon>Aplanochytrium</taxon>
    </lineage>
</organism>
<dbReference type="Gene3D" id="1.25.40.1010">
    <property type="match status" value="1"/>
</dbReference>